<protein>
    <submittedName>
        <fullName evidence="6">Helix-turn-helix transcriptional regulator</fullName>
    </submittedName>
</protein>
<keyword evidence="3" id="KW-0804">Transcription</keyword>
<name>A0A838L3H4_9SPHN</name>
<keyword evidence="7" id="KW-1185">Reference proteome</keyword>
<dbReference type="GO" id="GO:0000976">
    <property type="term" value="F:transcription cis-regulatory region binding"/>
    <property type="evidence" value="ECO:0007669"/>
    <property type="project" value="TreeGrafter"/>
</dbReference>
<evidence type="ECO:0000313" key="6">
    <source>
        <dbReference type="EMBL" id="MBA2933734.1"/>
    </source>
</evidence>
<dbReference type="InterPro" id="IPR023772">
    <property type="entry name" value="DNA-bd_HTH_TetR-type_CS"/>
</dbReference>
<reference evidence="6 7" key="1">
    <citation type="submission" date="2020-07" db="EMBL/GenBank/DDBJ databases">
        <authorList>
            <person name="Sun Q."/>
        </authorList>
    </citation>
    <scope>NUCLEOTIDE SEQUENCE [LARGE SCALE GENOMIC DNA]</scope>
    <source>
        <strain evidence="6 7">CGMCC 1.13654</strain>
    </source>
</reference>
<comment type="caution">
    <text evidence="6">The sequence shown here is derived from an EMBL/GenBank/DDBJ whole genome shotgun (WGS) entry which is preliminary data.</text>
</comment>
<dbReference type="PROSITE" id="PS50977">
    <property type="entry name" value="HTH_TETR_2"/>
    <property type="match status" value="1"/>
</dbReference>
<dbReference type="SUPFAM" id="SSF48498">
    <property type="entry name" value="Tetracyclin repressor-like, C-terminal domain"/>
    <property type="match status" value="1"/>
</dbReference>
<dbReference type="Pfam" id="PF00440">
    <property type="entry name" value="TetR_N"/>
    <property type="match status" value="1"/>
</dbReference>
<accession>A0A838L3H4</accession>
<dbReference type="PANTHER" id="PTHR30055:SF151">
    <property type="entry name" value="TRANSCRIPTIONAL REGULATORY PROTEIN"/>
    <property type="match status" value="1"/>
</dbReference>
<keyword evidence="1" id="KW-0805">Transcription regulation</keyword>
<dbReference type="RefSeq" id="WP_160363535.1">
    <property type="nucleotide sequence ID" value="NZ_JACEIB010000003.1"/>
</dbReference>
<feature type="DNA-binding region" description="H-T-H motif" evidence="4">
    <location>
        <begin position="31"/>
        <end position="50"/>
    </location>
</feature>
<dbReference type="InterPro" id="IPR036271">
    <property type="entry name" value="Tet_transcr_reg_TetR-rel_C_sf"/>
</dbReference>
<evidence type="ECO:0000256" key="2">
    <source>
        <dbReference type="ARBA" id="ARBA00023125"/>
    </source>
</evidence>
<gene>
    <name evidence="6" type="ORF">HZF05_06435</name>
</gene>
<evidence type="ECO:0000259" key="5">
    <source>
        <dbReference type="PROSITE" id="PS50977"/>
    </source>
</evidence>
<dbReference type="Gene3D" id="1.10.357.10">
    <property type="entry name" value="Tetracycline Repressor, domain 2"/>
    <property type="match status" value="1"/>
</dbReference>
<feature type="domain" description="HTH tetR-type" evidence="5">
    <location>
        <begin position="8"/>
        <end position="68"/>
    </location>
</feature>
<proteinExistence type="predicted"/>
<sequence>MARPKEALIAKETVVETAARIMARDGFEALSLRRLGAELKVNSASLYHHFEGKDDILRAVARAALKAIDLPPPSADWRGWIGRAAVGFRHLLIDRPYLVPLMLGQPRPRTLAIAVTDERLAEAGVSPAMRAEFLQALDMTVIGSALVAIASAKAAAAQGEEERPAAIDHDELLRTTIGMLLDRFVSTSADGA</sequence>
<keyword evidence="2 4" id="KW-0238">DNA-binding</keyword>
<evidence type="ECO:0000313" key="7">
    <source>
        <dbReference type="Proteomes" id="UP000570166"/>
    </source>
</evidence>
<dbReference type="SUPFAM" id="SSF46689">
    <property type="entry name" value="Homeodomain-like"/>
    <property type="match status" value="1"/>
</dbReference>
<dbReference type="InterPro" id="IPR050109">
    <property type="entry name" value="HTH-type_TetR-like_transc_reg"/>
</dbReference>
<dbReference type="PANTHER" id="PTHR30055">
    <property type="entry name" value="HTH-TYPE TRANSCRIPTIONAL REGULATOR RUTR"/>
    <property type="match status" value="1"/>
</dbReference>
<dbReference type="PRINTS" id="PR00455">
    <property type="entry name" value="HTHTETR"/>
</dbReference>
<dbReference type="Proteomes" id="UP000570166">
    <property type="component" value="Unassembled WGS sequence"/>
</dbReference>
<evidence type="ECO:0000256" key="3">
    <source>
        <dbReference type="ARBA" id="ARBA00023163"/>
    </source>
</evidence>
<dbReference type="InterPro" id="IPR009057">
    <property type="entry name" value="Homeodomain-like_sf"/>
</dbReference>
<organism evidence="6 7">
    <name type="scientific">Sphingomonas chungangi</name>
    <dbReference type="NCBI Taxonomy" id="2683589"/>
    <lineage>
        <taxon>Bacteria</taxon>
        <taxon>Pseudomonadati</taxon>
        <taxon>Pseudomonadota</taxon>
        <taxon>Alphaproteobacteria</taxon>
        <taxon>Sphingomonadales</taxon>
        <taxon>Sphingomonadaceae</taxon>
        <taxon>Sphingomonas</taxon>
    </lineage>
</organism>
<dbReference type="EMBL" id="JACEIB010000003">
    <property type="protein sequence ID" value="MBA2933734.1"/>
    <property type="molecule type" value="Genomic_DNA"/>
</dbReference>
<evidence type="ECO:0000256" key="1">
    <source>
        <dbReference type="ARBA" id="ARBA00023015"/>
    </source>
</evidence>
<evidence type="ECO:0000256" key="4">
    <source>
        <dbReference type="PROSITE-ProRule" id="PRU00335"/>
    </source>
</evidence>
<dbReference type="AlphaFoldDB" id="A0A838L3H4"/>
<dbReference type="InterPro" id="IPR001647">
    <property type="entry name" value="HTH_TetR"/>
</dbReference>
<dbReference type="GO" id="GO:0003700">
    <property type="term" value="F:DNA-binding transcription factor activity"/>
    <property type="evidence" value="ECO:0007669"/>
    <property type="project" value="TreeGrafter"/>
</dbReference>
<dbReference type="PROSITE" id="PS01081">
    <property type="entry name" value="HTH_TETR_1"/>
    <property type="match status" value="1"/>
</dbReference>